<feature type="compositionally biased region" description="Basic and acidic residues" evidence="1">
    <location>
        <begin position="328"/>
        <end position="341"/>
    </location>
</feature>
<evidence type="ECO:0000313" key="2">
    <source>
        <dbReference type="EMBL" id="QHU17999.1"/>
    </source>
</evidence>
<proteinExistence type="predicted"/>
<feature type="compositionally biased region" description="Basic residues" evidence="1">
    <location>
        <begin position="376"/>
        <end position="395"/>
    </location>
</feature>
<accession>A0A6C0KK62</accession>
<name>A0A6C0KK62_9ZZZZ</name>
<feature type="compositionally biased region" description="Polar residues" evidence="1">
    <location>
        <begin position="355"/>
        <end position="374"/>
    </location>
</feature>
<sequence>MNTFEEFSKIINDFRNDLMTVFPELKPQLTNLDMNQYFHYCKDLYPENFFHILYENDELFDDEQGKFLLPEIDFSVLMKDESLSESSKKTIWKYIQLILFSVCNELKDKKNFGDANYLFEAIKEDELNEKIEETMKEMKDVFMNMDTSNNENMEHMFENMMNDISGVEHMFNDASCENPFEKMFNGTSCENPFENTMDADKMKSHLSDILGGKIGNLAKEIAQEASTELGIDDTMDEESQKSFMKNLFKNPAKLMDIVKNIGSKLESKFKSGEIKESELMEEAKEIMGKMNDLPGLKEMMGSMGMNPGGKFDFKGMANKMQQNMKTAKTKERMKEKLEKNRAKQQQEANLGTIHNVGNETFVWNDSNSKSNEPLQKSKKPPVSKKKKNKGKKKKN</sequence>
<dbReference type="AlphaFoldDB" id="A0A6C0KK62"/>
<organism evidence="2">
    <name type="scientific">viral metagenome</name>
    <dbReference type="NCBI Taxonomy" id="1070528"/>
    <lineage>
        <taxon>unclassified sequences</taxon>
        <taxon>metagenomes</taxon>
        <taxon>organismal metagenomes</taxon>
    </lineage>
</organism>
<reference evidence="2" key="1">
    <citation type="journal article" date="2020" name="Nature">
        <title>Giant virus diversity and host interactions through global metagenomics.</title>
        <authorList>
            <person name="Schulz F."/>
            <person name="Roux S."/>
            <person name="Paez-Espino D."/>
            <person name="Jungbluth S."/>
            <person name="Walsh D.A."/>
            <person name="Denef V.J."/>
            <person name="McMahon K.D."/>
            <person name="Konstantinidis K.T."/>
            <person name="Eloe-Fadrosh E.A."/>
            <person name="Kyrpides N.C."/>
            <person name="Woyke T."/>
        </authorList>
    </citation>
    <scope>NUCLEOTIDE SEQUENCE</scope>
    <source>
        <strain evidence="2">GVMAG-S-3300012919-55</strain>
    </source>
</reference>
<protein>
    <submittedName>
        <fullName evidence="2">Uncharacterized protein</fullName>
    </submittedName>
</protein>
<dbReference type="EMBL" id="MN740921">
    <property type="protein sequence ID" value="QHU17999.1"/>
    <property type="molecule type" value="Genomic_DNA"/>
</dbReference>
<evidence type="ECO:0000256" key="1">
    <source>
        <dbReference type="SAM" id="MobiDB-lite"/>
    </source>
</evidence>
<feature type="region of interest" description="Disordered" evidence="1">
    <location>
        <begin position="326"/>
        <end position="395"/>
    </location>
</feature>